<name>A0A060T4Q3_BLAAD</name>
<dbReference type="PANTHER" id="PTHR21445:SF0">
    <property type="entry name" value="APURINIC-APYRIMIDINIC ENDONUCLEASE"/>
    <property type="match status" value="1"/>
</dbReference>
<dbReference type="NCBIfam" id="NF002199">
    <property type="entry name" value="PRK01060.1-4"/>
    <property type="match status" value="1"/>
</dbReference>
<dbReference type="PROSITE" id="PS51432">
    <property type="entry name" value="AP_NUCLEASE_F2_4"/>
    <property type="match status" value="1"/>
</dbReference>
<feature type="region of interest" description="Disordered" evidence="9">
    <location>
        <begin position="327"/>
        <end position="366"/>
    </location>
</feature>
<dbReference type="CDD" id="cd00019">
    <property type="entry name" value="AP2Ec"/>
    <property type="match status" value="1"/>
</dbReference>
<evidence type="ECO:0000256" key="8">
    <source>
        <dbReference type="ARBA" id="ARBA00023204"/>
    </source>
</evidence>
<dbReference type="GO" id="GO:0003677">
    <property type="term" value="F:DNA binding"/>
    <property type="evidence" value="ECO:0007669"/>
    <property type="project" value="InterPro"/>
</dbReference>
<dbReference type="AlphaFoldDB" id="A0A060T4Q3"/>
<dbReference type="PROSITE" id="PS00729">
    <property type="entry name" value="AP_NUCLEASE_F2_1"/>
    <property type="match status" value="1"/>
</dbReference>
<dbReference type="InterPro" id="IPR013022">
    <property type="entry name" value="Xyl_isomerase-like_TIM-brl"/>
</dbReference>
<dbReference type="SUPFAM" id="SSF51658">
    <property type="entry name" value="Xylose isomerase-like"/>
    <property type="match status" value="1"/>
</dbReference>
<dbReference type="InterPro" id="IPR001719">
    <property type="entry name" value="AP_endonuc_2"/>
</dbReference>
<reference evidence="11" key="2">
    <citation type="submission" date="2014-06" db="EMBL/GenBank/DDBJ databases">
        <title>The complete genome of Blastobotrys (Arxula) adeninivorans LS3 - a yeast of biotechnological interest.</title>
        <authorList>
            <person name="Kunze G."/>
            <person name="Gaillardin C."/>
            <person name="Czernicka M."/>
            <person name="Durrens P."/>
            <person name="Martin T."/>
            <person name="Boer E."/>
            <person name="Gabaldon T."/>
            <person name="Cruz J."/>
            <person name="Talla E."/>
            <person name="Marck C."/>
            <person name="Goffeau A."/>
            <person name="Barbe V."/>
            <person name="Baret P."/>
            <person name="Baronian K."/>
            <person name="Beier S."/>
            <person name="Bleykasten C."/>
            <person name="Bode R."/>
            <person name="Casaregola S."/>
            <person name="Despons L."/>
            <person name="Fairhead C."/>
            <person name="Giersberg M."/>
            <person name="Gierski P."/>
            <person name="Hahnel U."/>
            <person name="Hartmann A."/>
            <person name="Jankowska D."/>
            <person name="Jubin C."/>
            <person name="Jung P."/>
            <person name="Lafontaine I."/>
            <person name="Leh-Louis V."/>
            <person name="Lemaire M."/>
            <person name="Marcet-Houben M."/>
            <person name="Mascher M."/>
            <person name="Morel G."/>
            <person name="Richard G.-F."/>
            <person name="Riechen J."/>
            <person name="Sacerdot C."/>
            <person name="Sarkar A."/>
            <person name="Savel G."/>
            <person name="Schacherer J."/>
            <person name="Sherman D."/>
            <person name="Straub M.-L."/>
            <person name="Stein N."/>
            <person name="Thierry A."/>
            <person name="Trautwein-Schult A."/>
            <person name="Westhof E."/>
            <person name="Worch S."/>
            <person name="Dujon B."/>
            <person name="Souciet J.-L."/>
            <person name="Wincker P."/>
            <person name="Scholz U."/>
            <person name="Neuveglise N."/>
        </authorList>
    </citation>
    <scope>NUCLEOTIDE SEQUENCE</scope>
    <source>
        <strain evidence="11">LS3</strain>
    </source>
</reference>
<dbReference type="GO" id="GO:0005739">
    <property type="term" value="C:mitochondrion"/>
    <property type="evidence" value="ECO:0007669"/>
    <property type="project" value="TreeGrafter"/>
</dbReference>
<evidence type="ECO:0000256" key="3">
    <source>
        <dbReference type="ARBA" id="ARBA00021759"/>
    </source>
</evidence>
<evidence type="ECO:0000313" key="11">
    <source>
        <dbReference type="EMBL" id="CDP33877.1"/>
    </source>
</evidence>
<evidence type="ECO:0000256" key="7">
    <source>
        <dbReference type="ARBA" id="ARBA00022833"/>
    </source>
</evidence>
<evidence type="ECO:0000256" key="6">
    <source>
        <dbReference type="ARBA" id="ARBA00022801"/>
    </source>
</evidence>
<evidence type="ECO:0000259" key="10">
    <source>
        <dbReference type="Pfam" id="PF01261"/>
    </source>
</evidence>
<dbReference type="NCBIfam" id="TIGR00587">
    <property type="entry name" value="nfo"/>
    <property type="match status" value="1"/>
</dbReference>
<dbReference type="PROSITE" id="PS00731">
    <property type="entry name" value="AP_NUCLEASE_F2_3"/>
    <property type="match status" value="1"/>
</dbReference>
<dbReference type="PROSITE" id="PS00730">
    <property type="entry name" value="AP_NUCLEASE_F2_2"/>
    <property type="match status" value="1"/>
</dbReference>
<evidence type="ECO:0000256" key="4">
    <source>
        <dbReference type="ARBA" id="ARBA00022723"/>
    </source>
</evidence>
<evidence type="ECO:0000256" key="9">
    <source>
        <dbReference type="SAM" id="MobiDB-lite"/>
    </source>
</evidence>
<dbReference type="Gene3D" id="3.20.20.150">
    <property type="entry name" value="Divalent-metal-dependent TIM barrel enzymes"/>
    <property type="match status" value="1"/>
</dbReference>
<keyword evidence="7" id="KW-0862">Zinc</keyword>
<reference evidence="11" key="1">
    <citation type="submission" date="2014-02" db="EMBL/GenBank/DDBJ databases">
        <authorList>
            <person name="Genoscope - CEA"/>
        </authorList>
    </citation>
    <scope>NUCLEOTIDE SEQUENCE</scope>
    <source>
        <strain evidence="11">LS3</strain>
    </source>
</reference>
<protein>
    <recommendedName>
        <fullName evidence="3">Apurinic-apyrimidinic endonuclease 1</fullName>
    </recommendedName>
</protein>
<feature type="compositionally biased region" description="Basic residues" evidence="9">
    <location>
        <begin position="343"/>
        <end position="358"/>
    </location>
</feature>
<keyword evidence="4" id="KW-0479">Metal-binding</keyword>
<dbReference type="GO" id="GO:0008081">
    <property type="term" value="F:phosphoric diester hydrolase activity"/>
    <property type="evidence" value="ECO:0007669"/>
    <property type="project" value="TreeGrafter"/>
</dbReference>
<proteinExistence type="inferred from homology"/>
<feature type="compositionally biased region" description="Basic and acidic residues" evidence="9">
    <location>
        <begin position="327"/>
        <end position="342"/>
    </location>
</feature>
<dbReference type="FunFam" id="3.20.20.150:FF:000001">
    <property type="entry name" value="Probable endonuclease 4"/>
    <property type="match status" value="1"/>
</dbReference>
<comment type="cofactor">
    <cofactor evidence="1">
        <name>Zn(2+)</name>
        <dbReference type="ChEBI" id="CHEBI:29105"/>
    </cofactor>
</comment>
<dbReference type="InterPro" id="IPR018246">
    <property type="entry name" value="AP_endonuc_F2_Zn_BS"/>
</dbReference>
<keyword evidence="6" id="KW-0378">Hydrolase</keyword>
<evidence type="ECO:0000256" key="1">
    <source>
        <dbReference type="ARBA" id="ARBA00001947"/>
    </source>
</evidence>
<dbReference type="GO" id="GO:0006284">
    <property type="term" value="P:base-excision repair"/>
    <property type="evidence" value="ECO:0007669"/>
    <property type="project" value="TreeGrafter"/>
</dbReference>
<accession>A0A060T4Q3</accession>
<comment type="similarity">
    <text evidence="2">Belongs to the AP endonuclease 2 family.</text>
</comment>
<sequence length="366" mass="41289">MAVKEGVKTVHQTFTRTTGLKHYVGAHVSTADGVYNAIGNSARSGGNAFALFLKSQRRWTSKPYTQQDIDKFHEMCKSESYDPKKHILPHASYLINLGNPDEEKRQKAMTGFLDDLQRCEQLGIGLYNLHPGSALTSDKESTIKRIAECINEGHKKTSFVTVVLENMAGQGKIIGSTLEDLKGIIDLIEDKSRIGVCIDTCHTFAAGYDIRTKETFDKFWSQYDETVGYKYLCGIHLNDSKAPLGSNRDLHQSIGWGFLGLEAFRLVMNKKELEDLPLILETPAEAKTEEGVSQIRAEEIKLLEWLIGKSGDDEEFLAKQKELQDLGAKEREEHQKKYEVKKAKSNKAQKTLNFKKKPRADDEEEE</sequence>
<evidence type="ECO:0000256" key="5">
    <source>
        <dbReference type="ARBA" id="ARBA00022763"/>
    </source>
</evidence>
<dbReference type="HAMAP" id="MF_00152">
    <property type="entry name" value="Nfo"/>
    <property type="match status" value="1"/>
</dbReference>
<dbReference type="EMBL" id="HG937691">
    <property type="protein sequence ID" value="CDP33877.1"/>
    <property type="molecule type" value="Genomic_DNA"/>
</dbReference>
<feature type="domain" description="Xylose isomerase-like TIM barrel" evidence="10">
    <location>
        <begin position="42"/>
        <end position="295"/>
    </location>
</feature>
<dbReference type="SMART" id="SM00518">
    <property type="entry name" value="AP2Ec"/>
    <property type="match status" value="1"/>
</dbReference>
<keyword evidence="8" id="KW-0234">DNA repair</keyword>
<dbReference type="GO" id="GO:0008270">
    <property type="term" value="F:zinc ion binding"/>
    <property type="evidence" value="ECO:0007669"/>
    <property type="project" value="InterPro"/>
</dbReference>
<dbReference type="PhylomeDB" id="A0A060T4Q3"/>
<organism evidence="11">
    <name type="scientific">Blastobotrys adeninivorans</name>
    <name type="common">Yeast</name>
    <name type="synonym">Arxula adeninivorans</name>
    <dbReference type="NCBI Taxonomy" id="409370"/>
    <lineage>
        <taxon>Eukaryota</taxon>
        <taxon>Fungi</taxon>
        <taxon>Dikarya</taxon>
        <taxon>Ascomycota</taxon>
        <taxon>Saccharomycotina</taxon>
        <taxon>Dipodascomycetes</taxon>
        <taxon>Dipodascales</taxon>
        <taxon>Trichomonascaceae</taxon>
        <taxon>Blastobotrys</taxon>
    </lineage>
</organism>
<dbReference type="GO" id="GO:0005634">
    <property type="term" value="C:nucleus"/>
    <property type="evidence" value="ECO:0007669"/>
    <property type="project" value="TreeGrafter"/>
</dbReference>
<dbReference type="Pfam" id="PF01261">
    <property type="entry name" value="AP_endonuc_2"/>
    <property type="match status" value="1"/>
</dbReference>
<evidence type="ECO:0000256" key="2">
    <source>
        <dbReference type="ARBA" id="ARBA00005340"/>
    </source>
</evidence>
<gene>
    <name evidence="11" type="ORF">GNLVRS02_ARAD1A19514g</name>
</gene>
<keyword evidence="5" id="KW-0227">DNA damage</keyword>
<dbReference type="InterPro" id="IPR036237">
    <property type="entry name" value="Xyl_isomerase-like_sf"/>
</dbReference>
<dbReference type="PANTHER" id="PTHR21445">
    <property type="entry name" value="ENDONUCLEASE IV ENDODEOXYRIBONUCLEASE IV"/>
    <property type="match status" value="1"/>
</dbReference>
<dbReference type="GO" id="GO:0003906">
    <property type="term" value="F:DNA-(apurinic or apyrimidinic site) endonuclease activity"/>
    <property type="evidence" value="ECO:0007669"/>
    <property type="project" value="TreeGrafter"/>
</dbReference>